<dbReference type="PROSITE" id="PS50878">
    <property type="entry name" value="RT_POL"/>
    <property type="match status" value="1"/>
</dbReference>
<keyword evidence="2" id="KW-0808">Transferase</keyword>
<dbReference type="STRING" id="210143.A0A1R3JNE6"/>
<keyword evidence="3" id="KW-1185">Reference proteome</keyword>
<keyword evidence="2" id="KW-0695">RNA-directed DNA polymerase</keyword>
<sequence length="1446" mass="166239">MSCLAWNCRGLGASRAIHVLSQLVKCRAGGLALLWQDPSLINIVSFSSSHIDANVRSSTNREWRLTGFYGRPETSRRHESWDLLRQLSEQSTLPWMCVGDFNEILTNDEKIGGPPRSQRQMEMFRATVEFCEFRDLPIKGPLMTWSRLMSSESDHLPLHIEILDKPWVGIHYNHRFRFERMWLTHDGVQTIINGSWNVQQEMSIQQRIASCAQSLQHWDKTVFGNVRYSIRKKKRDLERYYKEAQRNGLSGPLNDCLNDIHELYDREESMWRQRSKVSWLREGDRNSRFFHSIVNSRKNQTTISSIQDANGEWQTDLASMEHVVCSYFKDIFTSSKPLHSDVEQVLGVVERRVTADMNAQLVREFTMEEIRVATFDMGADKSPGPDGMPPLFYQKYWHVVGAKVSEMALAFLNSGVSLPDVNQTDVVLLPKIDHPSSVRDYRPISLCNVIFKIVSKTLANRLREVLPFIIDPNQSAFVPGRMIFDSSIIAFESIHYMKNKRSGGEKHMALKLDLSKAYDRVEWVFLERIMARLGFSNRWVSLVMECLRTVTYSILVNGRRTESFVPSRGIRQGDPLSPYLFLFCMEGLSCLLQRAELNDRIHGVAVSRYAPRISHLFFADDSLLFLRASSEECDVVLDLLRQFELASGQQVNIDKSAVMFSCNTPGDLQEIIMHHLGIQKVLDRDRYLGLPIMIGRSKSVEFHLIKDRLWKQLRSWSGKLLSIAGKAVMIQSIAQAIPTYLRSCFRFPKTFLYELNMLIAKFWWGSTDSRNKIHWKAWDSLCTSKLDGGLGFRDFESFNMALLAKQCWRLIQDGNSLCFQVLKAKYFYRSSFMQATLGHNPSFVWRSLLAGREVIRSGSRWRIGNGQTVDIWRDRWLAKPSSYQPAPRPGIVLQNNPVSSLFNNDGYWDEDLLSELFEDEDVYRILCIPLHFSSTDRLIWNHSVDGHYTVRSGYHVVRRILGKEVAEVGARSVMWRLIWGANVVPKVKFFYVAYYSWEDFWDCLLSKASQLGSLDVVCMVLWMIWSNRNKALYEQVCKLPQSLCLAVNRFMFDFDASNRRAIGRPIQEQRVWQPPANGLVKINADAAFYQADGLAVLVAVIRDYTGRVLLSGTTKIDRVTSVLFAEVYAIRFGLVLAYSFGYTSCEDGSVAKIGVKILWKPSKCPKCKVFGHQDCFKKVEVHMMEKQWIPEVVEPVREKTPPPIDCLVLPLEQPDLHSMDSFPPLSVEKAMSFEVAIAEQAKTIEKGKMVANSHHDQRLQISVSRYAEILDDLKKDLKSHGGSADCIYVGKDEADVAHLLRHRGFKSFSKKFDASGYHHLMRKIESHSSVEDASEQALHSQFEELHKKAEDLARTTPSFTRRLLSKGKTPSQRGQYLIKDTFSDPRLNIGAFVERRIQDLGRTLSKKQSQPLIKRRIHVKEWKESHIVESRVGNHISIIYFFVVLS</sequence>
<comment type="caution">
    <text evidence="2">The sequence shown here is derived from an EMBL/GenBank/DDBJ whole genome shotgun (WGS) entry which is preliminary data.</text>
</comment>
<dbReference type="Proteomes" id="UP000188268">
    <property type="component" value="Unassembled WGS sequence"/>
</dbReference>
<gene>
    <name evidence="2" type="ORF">CCACVL1_04975</name>
</gene>
<dbReference type="OMA" id="NDIHELY"/>
<dbReference type="Pfam" id="PF00078">
    <property type="entry name" value="RVT_1"/>
    <property type="match status" value="1"/>
</dbReference>
<dbReference type="OrthoDB" id="1001505at2759"/>
<proteinExistence type="predicted"/>
<dbReference type="Gene3D" id="3.60.10.10">
    <property type="entry name" value="Endonuclease/exonuclease/phosphatase"/>
    <property type="match status" value="1"/>
</dbReference>
<dbReference type="InterPro" id="IPR000477">
    <property type="entry name" value="RT_dom"/>
</dbReference>
<dbReference type="PANTHER" id="PTHR33116:SF86">
    <property type="entry name" value="REVERSE TRANSCRIPTASE DOMAIN-CONTAINING PROTEIN"/>
    <property type="match status" value="1"/>
</dbReference>
<dbReference type="InterPro" id="IPR036691">
    <property type="entry name" value="Endo/exonu/phosph_ase_sf"/>
</dbReference>
<dbReference type="SUPFAM" id="SSF56672">
    <property type="entry name" value="DNA/RNA polymerases"/>
    <property type="match status" value="1"/>
</dbReference>
<dbReference type="EMBL" id="AWWV01007459">
    <property type="protein sequence ID" value="OMO96399.1"/>
    <property type="molecule type" value="Genomic_DNA"/>
</dbReference>
<accession>A0A1R3JNE6</accession>
<dbReference type="CDD" id="cd01650">
    <property type="entry name" value="RT_nLTR_like"/>
    <property type="match status" value="1"/>
</dbReference>
<reference evidence="2 3" key="1">
    <citation type="submission" date="2013-09" db="EMBL/GenBank/DDBJ databases">
        <title>Corchorus capsularis genome sequencing.</title>
        <authorList>
            <person name="Alam M."/>
            <person name="Haque M.S."/>
            <person name="Islam M.S."/>
            <person name="Emdad E.M."/>
            <person name="Islam M.M."/>
            <person name="Ahmed B."/>
            <person name="Halim A."/>
            <person name="Hossen Q.M.M."/>
            <person name="Hossain M.Z."/>
            <person name="Ahmed R."/>
            <person name="Khan M.M."/>
            <person name="Islam R."/>
            <person name="Rashid M.M."/>
            <person name="Khan S.A."/>
            <person name="Rahman M.S."/>
            <person name="Alam M."/>
        </authorList>
    </citation>
    <scope>NUCLEOTIDE SEQUENCE [LARGE SCALE GENOMIC DNA]</scope>
    <source>
        <strain evidence="3">cv. CVL-1</strain>
        <tissue evidence="2">Whole seedling</tissue>
    </source>
</reference>
<dbReference type="GO" id="GO:0003676">
    <property type="term" value="F:nucleic acid binding"/>
    <property type="evidence" value="ECO:0007669"/>
    <property type="project" value="InterPro"/>
</dbReference>
<name>A0A1R3JNE6_COCAP</name>
<dbReference type="Gramene" id="OMO96399">
    <property type="protein sequence ID" value="OMO96399"/>
    <property type="gene ID" value="CCACVL1_04975"/>
</dbReference>
<dbReference type="GO" id="GO:0004523">
    <property type="term" value="F:RNA-DNA hybrid ribonuclease activity"/>
    <property type="evidence" value="ECO:0007669"/>
    <property type="project" value="InterPro"/>
</dbReference>
<dbReference type="GO" id="GO:0003964">
    <property type="term" value="F:RNA-directed DNA polymerase activity"/>
    <property type="evidence" value="ECO:0007669"/>
    <property type="project" value="UniProtKB-KW"/>
</dbReference>
<dbReference type="SUPFAM" id="SSF56219">
    <property type="entry name" value="DNase I-like"/>
    <property type="match status" value="1"/>
</dbReference>
<dbReference type="PANTHER" id="PTHR33116">
    <property type="entry name" value="REVERSE TRANSCRIPTASE ZINC-BINDING DOMAIN-CONTAINING PROTEIN-RELATED-RELATED"/>
    <property type="match status" value="1"/>
</dbReference>
<evidence type="ECO:0000313" key="3">
    <source>
        <dbReference type="Proteomes" id="UP000188268"/>
    </source>
</evidence>
<evidence type="ECO:0000259" key="1">
    <source>
        <dbReference type="PROSITE" id="PS50878"/>
    </source>
</evidence>
<keyword evidence="2" id="KW-0548">Nucleotidyltransferase</keyword>
<feature type="domain" description="Reverse transcriptase" evidence="1">
    <location>
        <begin position="410"/>
        <end position="692"/>
    </location>
</feature>
<dbReference type="InterPro" id="IPR043502">
    <property type="entry name" value="DNA/RNA_pol_sf"/>
</dbReference>
<organism evidence="2 3">
    <name type="scientific">Corchorus capsularis</name>
    <name type="common">Jute</name>
    <dbReference type="NCBI Taxonomy" id="210143"/>
    <lineage>
        <taxon>Eukaryota</taxon>
        <taxon>Viridiplantae</taxon>
        <taxon>Streptophyta</taxon>
        <taxon>Embryophyta</taxon>
        <taxon>Tracheophyta</taxon>
        <taxon>Spermatophyta</taxon>
        <taxon>Magnoliopsida</taxon>
        <taxon>eudicotyledons</taxon>
        <taxon>Gunneridae</taxon>
        <taxon>Pentapetalae</taxon>
        <taxon>rosids</taxon>
        <taxon>malvids</taxon>
        <taxon>Malvales</taxon>
        <taxon>Malvaceae</taxon>
        <taxon>Grewioideae</taxon>
        <taxon>Apeibeae</taxon>
        <taxon>Corchorus</taxon>
    </lineage>
</organism>
<evidence type="ECO:0000313" key="2">
    <source>
        <dbReference type="EMBL" id="OMO96399.1"/>
    </source>
</evidence>
<dbReference type="Pfam" id="PF13456">
    <property type="entry name" value="RVT_3"/>
    <property type="match status" value="1"/>
</dbReference>
<protein>
    <submittedName>
        <fullName evidence="2">Reverse transcriptase</fullName>
    </submittedName>
</protein>
<dbReference type="InterPro" id="IPR002156">
    <property type="entry name" value="RNaseH_domain"/>
</dbReference>